<dbReference type="SUPFAM" id="SSF46689">
    <property type="entry name" value="Homeodomain-like"/>
    <property type="match status" value="1"/>
</dbReference>
<evidence type="ECO:0000256" key="6">
    <source>
        <dbReference type="ARBA" id="ARBA00023242"/>
    </source>
</evidence>
<dbReference type="PANTHER" id="PTHR45675:SF2">
    <property type="entry name" value="MYB-RELATED PROTEIN MYBAS1"/>
    <property type="match status" value="1"/>
</dbReference>
<dbReference type="Proteomes" id="UP001420932">
    <property type="component" value="Unassembled WGS sequence"/>
</dbReference>
<keyword evidence="3" id="KW-0805">Transcription regulation</keyword>
<feature type="compositionally biased region" description="Low complexity" evidence="8">
    <location>
        <begin position="122"/>
        <end position="136"/>
    </location>
</feature>
<protein>
    <submittedName>
        <fullName evidence="11">Uncharacterized protein</fullName>
    </submittedName>
</protein>
<dbReference type="Gene3D" id="1.10.10.60">
    <property type="entry name" value="Homeodomain-like"/>
    <property type="match status" value="2"/>
</dbReference>
<feature type="region of interest" description="Disordered" evidence="8">
    <location>
        <begin position="111"/>
        <end position="159"/>
    </location>
</feature>
<dbReference type="EMBL" id="JBBNAF010000038">
    <property type="protein sequence ID" value="KAK9082112.1"/>
    <property type="molecule type" value="Genomic_DNA"/>
</dbReference>
<accession>A0AAP0E0K2</accession>
<comment type="subcellular location">
    <subcellularLocation>
        <location evidence="1">Nucleus</location>
    </subcellularLocation>
</comment>
<dbReference type="Pfam" id="PF00249">
    <property type="entry name" value="Myb_DNA-binding"/>
    <property type="match status" value="2"/>
</dbReference>
<feature type="domain" description="Myb-like" evidence="9">
    <location>
        <begin position="60"/>
        <end position="110"/>
    </location>
</feature>
<evidence type="ECO:0000256" key="5">
    <source>
        <dbReference type="ARBA" id="ARBA00023163"/>
    </source>
</evidence>
<comment type="function">
    <text evidence="7">Transcription factor.</text>
</comment>
<dbReference type="InterPro" id="IPR009057">
    <property type="entry name" value="Homeodomain-like_sf"/>
</dbReference>
<keyword evidence="6" id="KW-0539">Nucleus</keyword>
<dbReference type="InterPro" id="IPR017930">
    <property type="entry name" value="Myb_dom"/>
</dbReference>
<dbReference type="SMART" id="SM00717">
    <property type="entry name" value="SANT"/>
    <property type="match status" value="2"/>
</dbReference>
<evidence type="ECO:0000256" key="3">
    <source>
        <dbReference type="ARBA" id="ARBA00023015"/>
    </source>
</evidence>
<keyword evidence="4" id="KW-0238">DNA-binding</keyword>
<evidence type="ECO:0000256" key="8">
    <source>
        <dbReference type="SAM" id="MobiDB-lite"/>
    </source>
</evidence>
<dbReference type="GO" id="GO:0003700">
    <property type="term" value="F:DNA-binding transcription factor activity"/>
    <property type="evidence" value="ECO:0007669"/>
    <property type="project" value="InterPro"/>
</dbReference>
<dbReference type="GO" id="GO:0005634">
    <property type="term" value="C:nucleus"/>
    <property type="evidence" value="ECO:0007669"/>
    <property type="project" value="UniProtKB-SubCell"/>
</dbReference>
<dbReference type="PANTHER" id="PTHR45675">
    <property type="entry name" value="MYB TRANSCRIPTION FACTOR-RELATED-RELATED"/>
    <property type="match status" value="1"/>
</dbReference>
<name>A0AAP0E0K2_9MAGN</name>
<keyword evidence="12" id="KW-1185">Reference proteome</keyword>
<evidence type="ECO:0000256" key="7">
    <source>
        <dbReference type="ARBA" id="ARBA00057804"/>
    </source>
</evidence>
<evidence type="ECO:0000259" key="9">
    <source>
        <dbReference type="PROSITE" id="PS50090"/>
    </source>
</evidence>
<sequence>MIKTNIVEESRKGPWTEHEDLQLVYFVRILGERRWDFIAKVSGLKRTGKSCRLRWVNYLHPGLKRGRMTPEEERLILDLHSIWGNRWSRIARRLPGRTDNEIKNYWRTHMRKKAQERKQALSLSSSSSSCSSTSVQSDHRGEPKEEENMMDYPQGGNNSHKELKVEVIRAAESTKGGHSMNQIPKNYLSGAANSSSSSVVKSKRNKEEKSVKDHNDRDSNNDVVAITIEDHEDHQKAYSMEQIWEEIASPGEVSSGQSTHDETCQQKECNYCCSPMVSLWDYCSDTLWALDEEEIRMLTPITDPVVSYYGHNREY</sequence>
<evidence type="ECO:0000256" key="1">
    <source>
        <dbReference type="ARBA" id="ARBA00004123"/>
    </source>
</evidence>
<comment type="caution">
    <text evidence="11">The sequence shown here is derived from an EMBL/GenBank/DDBJ whole genome shotgun (WGS) entry which is preliminary data.</text>
</comment>
<dbReference type="PROSITE" id="PS51294">
    <property type="entry name" value="HTH_MYB"/>
    <property type="match status" value="2"/>
</dbReference>
<dbReference type="PROSITE" id="PS50090">
    <property type="entry name" value="MYB_LIKE"/>
    <property type="match status" value="2"/>
</dbReference>
<feature type="compositionally biased region" description="Basic and acidic residues" evidence="8">
    <location>
        <begin position="205"/>
        <end position="220"/>
    </location>
</feature>
<dbReference type="FunFam" id="1.10.10.60:FF:000259">
    <property type="entry name" value="MYB transcription factor"/>
    <property type="match status" value="1"/>
</dbReference>
<evidence type="ECO:0000259" key="10">
    <source>
        <dbReference type="PROSITE" id="PS51294"/>
    </source>
</evidence>
<keyword evidence="2" id="KW-0677">Repeat</keyword>
<keyword evidence="5" id="KW-0804">Transcription</keyword>
<dbReference type="InterPro" id="IPR001005">
    <property type="entry name" value="SANT/Myb"/>
</dbReference>
<reference evidence="11 12" key="1">
    <citation type="submission" date="2024-01" db="EMBL/GenBank/DDBJ databases">
        <title>Genome assemblies of Stephania.</title>
        <authorList>
            <person name="Yang L."/>
        </authorList>
    </citation>
    <scope>NUCLEOTIDE SEQUENCE [LARGE SCALE GENOMIC DNA]</scope>
    <source>
        <strain evidence="11">YNDBR</strain>
        <tissue evidence="11">Leaf</tissue>
    </source>
</reference>
<evidence type="ECO:0000313" key="12">
    <source>
        <dbReference type="Proteomes" id="UP001420932"/>
    </source>
</evidence>
<gene>
    <name evidence="11" type="ORF">Syun_031700</name>
</gene>
<organism evidence="11 12">
    <name type="scientific">Stephania yunnanensis</name>
    <dbReference type="NCBI Taxonomy" id="152371"/>
    <lineage>
        <taxon>Eukaryota</taxon>
        <taxon>Viridiplantae</taxon>
        <taxon>Streptophyta</taxon>
        <taxon>Embryophyta</taxon>
        <taxon>Tracheophyta</taxon>
        <taxon>Spermatophyta</taxon>
        <taxon>Magnoliopsida</taxon>
        <taxon>Ranunculales</taxon>
        <taxon>Menispermaceae</taxon>
        <taxon>Menispermoideae</taxon>
        <taxon>Cissampelideae</taxon>
        <taxon>Stephania</taxon>
    </lineage>
</organism>
<dbReference type="GO" id="GO:0043565">
    <property type="term" value="F:sequence-specific DNA binding"/>
    <property type="evidence" value="ECO:0007669"/>
    <property type="project" value="InterPro"/>
</dbReference>
<evidence type="ECO:0000256" key="2">
    <source>
        <dbReference type="ARBA" id="ARBA00022737"/>
    </source>
</evidence>
<evidence type="ECO:0000313" key="11">
    <source>
        <dbReference type="EMBL" id="KAK9082112.1"/>
    </source>
</evidence>
<feature type="domain" description="HTH myb-type" evidence="10">
    <location>
        <begin position="60"/>
        <end position="114"/>
    </location>
</feature>
<feature type="domain" description="Myb-like" evidence="9">
    <location>
        <begin position="7"/>
        <end position="59"/>
    </location>
</feature>
<dbReference type="AlphaFoldDB" id="A0AAP0E0K2"/>
<dbReference type="InterPro" id="IPR044676">
    <property type="entry name" value="EOBI/EOBII-like_plant"/>
</dbReference>
<evidence type="ECO:0000256" key="4">
    <source>
        <dbReference type="ARBA" id="ARBA00023125"/>
    </source>
</evidence>
<dbReference type="CDD" id="cd00167">
    <property type="entry name" value="SANT"/>
    <property type="match status" value="2"/>
</dbReference>
<proteinExistence type="predicted"/>
<feature type="region of interest" description="Disordered" evidence="8">
    <location>
        <begin position="172"/>
        <end position="220"/>
    </location>
</feature>
<feature type="compositionally biased region" description="Basic and acidic residues" evidence="8">
    <location>
        <begin position="137"/>
        <end position="147"/>
    </location>
</feature>
<feature type="domain" description="HTH myb-type" evidence="10">
    <location>
        <begin position="11"/>
        <end position="59"/>
    </location>
</feature>
<dbReference type="FunFam" id="1.10.10.60:FF:000011">
    <property type="entry name" value="Myb transcription factor"/>
    <property type="match status" value="1"/>
</dbReference>